<organism evidence="6 7">
    <name type="scientific">Protofrankia coriariae</name>
    <dbReference type="NCBI Taxonomy" id="1562887"/>
    <lineage>
        <taxon>Bacteria</taxon>
        <taxon>Bacillati</taxon>
        <taxon>Actinomycetota</taxon>
        <taxon>Actinomycetes</taxon>
        <taxon>Frankiales</taxon>
        <taxon>Frankiaceae</taxon>
        <taxon>Protofrankia</taxon>
    </lineage>
</organism>
<evidence type="ECO:0000256" key="1">
    <source>
        <dbReference type="ARBA" id="ARBA00023002"/>
    </source>
</evidence>
<feature type="domain" description="NADH-quinone oxidoreductase subunit D" evidence="5">
    <location>
        <begin position="257"/>
        <end position="416"/>
    </location>
</feature>
<dbReference type="InterPro" id="IPR037232">
    <property type="entry name" value="NADH_quin_OxRdtase_su_C/D-like"/>
</dbReference>
<reference evidence="6 7" key="1">
    <citation type="submission" date="2014-12" db="EMBL/GenBank/DDBJ databases">
        <title>Frankia sp. BMG5.1 draft genome.</title>
        <authorList>
            <person name="Gtari M."/>
            <person name="Ghodhbane-Gtari F."/>
            <person name="Nouioui I."/>
            <person name="Ktari A."/>
            <person name="Hezbri K."/>
            <person name="Mimouni W."/>
            <person name="Sbissi I."/>
            <person name="Ayari A."/>
            <person name="Yamanaka T."/>
            <person name="Normand P."/>
            <person name="Tisa L.S."/>
            <person name="Boudabous A."/>
        </authorList>
    </citation>
    <scope>NUCLEOTIDE SEQUENCE [LARGE SCALE GENOMIC DNA]</scope>
    <source>
        <strain evidence="6 7">BMG5.1</strain>
    </source>
</reference>
<dbReference type="Gene3D" id="3.30.460.80">
    <property type="entry name" value="NADH:ubiquinone oxidoreductase, 30kDa subunit"/>
    <property type="match status" value="1"/>
</dbReference>
<evidence type="ECO:0000259" key="4">
    <source>
        <dbReference type="Pfam" id="PF00329"/>
    </source>
</evidence>
<gene>
    <name evidence="6" type="ORF">FrCorBMG51_14100</name>
</gene>
<keyword evidence="7" id="KW-1185">Reference proteome</keyword>
<dbReference type="InterPro" id="IPR029014">
    <property type="entry name" value="NiFe-Hase_large"/>
</dbReference>
<dbReference type="Pfam" id="PF00329">
    <property type="entry name" value="Complex1_30kDa"/>
    <property type="match status" value="1"/>
</dbReference>
<feature type="domain" description="NADH:ubiquinone oxidoreductase 30kDa subunit" evidence="4">
    <location>
        <begin position="32"/>
        <end position="120"/>
    </location>
</feature>
<comment type="caution">
    <text evidence="6">The sequence shown here is derived from an EMBL/GenBank/DDBJ whole genome shotgun (WGS) entry which is preliminary data.</text>
</comment>
<dbReference type="InterPro" id="IPR001268">
    <property type="entry name" value="NADH_UbQ_OxRdtase_30kDa_su"/>
</dbReference>
<evidence type="ECO:0000256" key="2">
    <source>
        <dbReference type="ARBA" id="ARBA00023027"/>
    </source>
</evidence>
<dbReference type="SUPFAM" id="SSF56762">
    <property type="entry name" value="HydB/Nqo4-like"/>
    <property type="match status" value="1"/>
</dbReference>
<keyword evidence="1" id="KW-0560">Oxidoreductase</keyword>
<accession>A0ABR5F2Z5</accession>
<feature type="compositionally biased region" description="Gly residues" evidence="3">
    <location>
        <begin position="456"/>
        <end position="480"/>
    </location>
</feature>
<feature type="region of interest" description="Disordered" evidence="3">
    <location>
        <begin position="413"/>
        <end position="480"/>
    </location>
</feature>
<dbReference type="InterPro" id="IPR052197">
    <property type="entry name" value="ComplexI_49kDa-like"/>
</dbReference>
<dbReference type="Proteomes" id="UP000035425">
    <property type="component" value="Unassembled WGS sequence"/>
</dbReference>
<dbReference type="EMBL" id="JWIO01000021">
    <property type="protein sequence ID" value="KLL11053.1"/>
    <property type="molecule type" value="Genomic_DNA"/>
</dbReference>
<dbReference type="InterPro" id="IPR001135">
    <property type="entry name" value="NADH_Q_OxRdtase_suD"/>
</dbReference>
<evidence type="ECO:0000259" key="5">
    <source>
        <dbReference type="Pfam" id="PF00346"/>
    </source>
</evidence>
<dbReference type="Pfam" id="PF00374">
    <property type="entry name" value="NiFeSe_Hases"/>
    <property type="match status" value="1"/>
</dbReference>
<feature type="compositionally biased region" description="Low complexity" evidence="3">
    <location>
        <begin position="444"/>
        <end position="455"/>
    </location>
</feature>
<sequence length="550" mass="58553">MIDTGVTELPRRVREMLADGHRLALVAAHHDGADAPGGPAIRVVYLFVKGPPDSRVELHVRLDPDTPALPSLAHLSFPAGRFEREMRDLHGIVPLNHPLPRRLVRHPHWPRGWYPMRPDASPPPPFAEPEGPFPFLTVEGDGVYEIPVGPVHAGLIEPGHFRFSVVGETILKLKARLWFVHKGIEKLFEQRDVAQGLPLAERISGDTAVGHALAYCLAVEEATATTVPEPARRARALLLELERLHNHVADLGALCNDVGHGILNAQAQRVREQLLRLNQEVTGHRLLRGGVIPGGAAVRALPDPARIRAIGDDIRDIVALALGHSTVRDRFTGAARLDSRAARDLGCLGYVARASGVRVDARQAHPFLDYGDALTVPVHTSGDVLARFLIRAEEIDVSLALVEKLAEGLTPGVTRAELGPASGPGRDDIPGRAGPLLEPGSEADPGSDLGPTGPLSGPGSGVGPGPDVGPDVGIGSGTGPASGVGIVEGWRGTITTRVELAPDRALARVKVVDPSFFNWPALPIALADTIVPDFPLTNKSFNLSYAGNDL</sequence>
<proteinExistence type="predicted"/>
<dbReference type="SUPFAM" id="SSF143243">
    <property type="entry name" value="Nqo5-like"/>
    <property type="match status" value="1"/>
</dbReference>
<name>A0ABR5F2Z5_9ACTN</name>
<evidence type="ECO:0000256" key="3">
    <source>
        <dbReference type="SAM" id="MobiDB-lite"/>
    </source>
</evidence>
<dbReference type="Pfam" id="PF00346">
    <property type="entry name" value="Complex1_49kDa"/>
    <property type="match status" value="1"/>
</dbReference>
<protein>
    <submittedName>
        <fullName evidence="6">Formate hydrogenase</fullName>
    </submittedName>
</protein>
<evidence type="ECO:0000313" key="6">
    <source>
        <dbReference type="EMBL" id="KLL11053.1"/>
    </source>
</evidence>
<dbReference type="PANTHER" id="PTHR43485:SF1">
    <property type="entry name" value="FORMATE HYDROGENLYASE SUBUNIT 5-RELATED"/>
    <property type="match status" value="1"/>
</dbReference>
<evidence type="ECO:0000313" key="7">
    <source>
        <dbReference type="Proteomes" id="UP000035425"/>
    </source>
</evidence>
<dbReference type="PANTHER" id="PTHR43485">
    <property type="entry name" value="HYDROGENASE-4 COMPONENT G"/>
    <property type="match status" value="1"/>
</dbReference>
<dbReference type="Gene3D" id="1.10.645.10">
    <property type="entry name" value="Cytochrome-c3 Hydrogenase, chain B"/>
    <property type="match status" value="1"/>
</dbReference>
<dbReference type="InterPro" id="IPR001501">
    <property type="entry name" value="Ni-dep_hyd_lsu"/>
</dbReference>
<keyword evidence="2" id="KW-0520">NAD</keyword>